<accession>A0ABQ1RMI1</accession>
<organism evidence="1 2">
    <name type="scientific">Microbacterium murale</name>
    <dbReference type="NCBI Taxonomy" id="1081040"/>
    <lineage>
        <taxon>Bacteria</taxon>
        <taxon>Bacillati</taxon>
        <taxon>Actinomycetota</taxon>
        <taxon>Actinomycetes</taxon>
        <taxon>Micrococcales</taxon>
        <taxon>Microbacteriaceae</taxon>
        <taxon>Microbacterium</taxon>
    </lineage>
</organism>
<dbReference type="RefSeq" id="WP_188436176.1">
    <property type="nucleotide sequence ID" value="NZ_BMCM01000002.1"/>
</dbReference>
<protein>
    <submittedName>
        <fullName evidence="1">Uncharacterized protein</fullName>
    </submittedName>
</protein>
<proteinExistence type="predicted"/>
<evidence type="ECO:0000313" key="1">
    <source>
        <dbReference type="EMBL" id="GGD74879.1"/>
    </source>
</evidence>
<sequence>MSDEASGEPAELPAGHDAFDGILWPDAAVDADPTGANIFTAEIENVNSSDWEVDPDVIWGDDPGAAADVDGGTLGPDFLV</sequence>
<dbReference type="Proteomes" id="UP000629365">
    <property type="component" value="Unassembled WGS sequence"/>
</dbReference>
<name>A0ABQ1RMI1_9MICO</name>
<keyword evidence="2" id="KW-1185">Reference proteome</keyword>
<dbReference type="EMBL" id="BMCM01000002">
    <property type="protein sequence ID" value="GGD74879.1"/>
    <property type="molecule type" value="Genomic_DNA"/>
</dbReference>
<reference evidence="2" key="1">
    <citation type="journal article" date="2019" name="Int. J. Syst. Evol. Microbiol.">
        <title>The Global Catalogue of Microorganisms (GCM) 10K type strain sequencing project: providing services to taxonomists for standard genome sequencing and annotation.</title>
        <authorList>
            <consortium name="The Broad Institute Genomics Platform"/>
            <consortium name="The Broad Institute Genome Sequencing Center for Infectious Disease"/>
            <person name="Wu L."/>
            <person name="Ma J."/>
        </authorList>
    </citation>
    <scope>NUCLEOTIDE SEQUENCE [LARGE SCALE GENOMIC DNA]</scope>
    <source>
        <strain evidence="2">CCM 7640</strain>
    </source>
</reference>
<evidence type="ECO:0000313" key="2">
    <source>
        <dbReference type="Proteomes" id="UP000629365"/>
    </source>
</evidence>
<comment type="caution">
    <text evidence="1">The sequence shown here is derived from an EMBL/GenBank/DDBJ whole genome shotgun (WGS) entry which is preliminary data.</text>
</comment>
<gene>
    <name evidence="1" type="ORF">GCM10007269_17410</name>
</gene>